<dbReference type="InterPro" id="IPR033344">
    <property type="entry name" value="CURT1"/>
</dbReference>
<dbReference type="OrthoDB" id="2014299at2759"/>
<dbReference type="PANTHER" id="PTHR33222">
    <property type="match status" value="1"/>
</dbReference>
<feature type="transmembrane region" description="Helical" evidence="3">
    <location>
        <begin position="70"/>
        <end position="91"/>
    </location>
</feature>
<dbReference type="PANTHER" id="PTHR33222:SF2">
    <property type="entry name" value="PROTEIN CURVATURE THYLAKOID 1D, CHLOROPLASTIC"/>
    <property type="match status" value="1"/>
</dbReference>
<dbReference type="Proteomes" id="UP000631114">
    <property type="component" value="Unassembled WGS sequence"/>
</dbReference>
<comment type="subcellular location">
    <subcellularLocation>
        <location evidence="1">Membrane</location>
        <topology evidence="1">Multi-pass membrane protein</topology>
    </subcellularLocation>
</comment>
<evidence type="ECO:0000313" key="5">
    <source>
        <dbReference type="EMBL" id="KAF9600779.1"/>
    </source>
</evidence>
<reference evidence="5 6" key="1">
    <citation type="submission" date="2020-10" db="EMBL/GenBank/DDBJ databases">
        <title>The Coptis chinensis genome and diversification of protoberbering-type alkaloids.</title>
        <authorList>
            <person name="Wang B."/>
            <person name="Shu S."/>
            <person name="Song C."/>
            <person name="Liu Y."/>
        </authorList>
    </citation>
    <scope>NUCLEOTIDE SEQUENCE [LARGE SCALE GENOMIC DNA]</scope>
    <source>
        <strain evidence="5">HL-2020</strain>
        <tissue evidence="5">Leaf</tissue>
    </source>
</reference>
<evidence type="ECO:0000313" key="6">
    <source>
        <dbReference type="Proteomes" id="UP000631114"/>
    </source>
</evidence>
<protein>
    <recommendedName>
        <fullName evidence="4">Cyanobacterial aminoacyl-tRNA synthetase CAAD domain-containing protein</fullName>
    </recommendedName>
</protein>
<evidence type="ECO:0000256" key="3">
    <source>
        <dbReference type="SAM" id="Phobius"/>
    </source>
</evidence>
<dbReference type="EMBL" id="JADFTS010000006">
    <property type="protein sequence ID" value="KAF9600779.1"/>
    <property type="molecule type" value="Genomic_DNA"/>
</dbReference>
<feature type="domain" description="Cyanobacterial aminoacyl-tRNA synthetase CAAD" evidence="4">
    <location>
        <begin position="64"/>
        <end position="139"/>
    </location>
</feature>
<dbReference type="Pfam" id="PF14159">
    <property type="entry name" value="CAAD"/>
    <property type="match status" value="1"/>
</dbReference>
<accession>A0A835HJT4</accession>
<feature type="transmembrane region" description="Helical" evidence="3">
    <location>
        <begin position="103"/>
        <end position="119"/>
    </location>
</feature>
<keyword evidence="3" id="KW-0812">Transmembrane</keyword>
<dbReference type="InterPro" id="IPR025564">
    <property type="entry name" value="CAAD_dom"/>
</dbReference>
<proteinExistence type="predicted"/>
<evidence type="ECO:0000256" key="2">
    <source>
        <dbReference type="SAM" id="Coils"/>
    </source>
</evidence>
<keyword evidence="3" id="KW-0472">Membrane</keyword>
<organism evidence="5 6">
    <name type="scientific">Coptis chinensis</name>
    <dbReference type="NCBI Taxonomy" id="261450"/>
    <lineage>
        <taxon>Eukaryota</taxon>
        <taxon>Viridiplantae</taxon>
        <taxon>Streptophyta</taxon>
        <taxon>Embryophyta</taxon>
        <taxon>Tracheophyta</taxon>
        <taxon>Spermatophyta</taxon>
        <taxon>Magnoliopsida</taxon>
        <taxon>Ranunculales</taxon>
        <taxon>Ranunculaceae</taxon>
        <taxon>Coptidoideae</taxon>
        <taxon>Coptis</taxon>
    </lineage>
</organism>
<dbReference type="AlphaFoldDB" id="A0A835HJT4"/>
<dbReference type="GO" id="GO:0009535">
    <property type="term" value="C:chloroplast thylakoid membrane"/>
    <property type="evidence" value="ECO:0007669"/>
    <property type="project" value="TreeGrafter"/>
</dbReference>
<keyword evidence="6" id="KW-1185">Reference proteome</keyword>
<comment type="caution">
    <text evidence="5">The sequence shown here is derived from an EMBL/GenBank/DDBJ whole genome shotgun (WGS) entry which is preliminary data.</text>
</comment>
<sequence>MELSPAAYSNLLSHQRHNPGVSRFLNLNASCRFSSIISPRYPATDSSTTISRVVVYSELLQLDSENAYPILIYGSGALVALWLASAVVGAIDSIPVFPKLLELVGLAFTIWFASRYLIFKENRDELSTKFEELKQQIIGLTDD</sequence>
<keyword evidence="3" id="KW-1133">Transmembrane helix</keyword>
<evidence type="ECO:0000259" key="4">
    <source>
        <dbReference type="Pfam" id="PF14159"/>
    </source>
</evidence>
<keyword evidence="2" id="KW-0175">Coiled coil</keyword>
<gene>
    <name evidence="5" type="ORF">IFM89_012387</name>
</gene>
<feature type="coiled-coil region" evidence="2">
    <location>
        <begin position="116"/>
        <end position="143"/>
    </location>
</feature>
<evidence type="ECO:0000256" key="1">
    <source>
        <dbReference type="ARBA" id="ARBA00004141"/>
    </source>
</evidence>
<name>A0A835HJT4_9MAGN</name>